<dbReference type="InterPro" id="IPR008265">
    <property type="entry name" value="Lipase_GDSL_AS"/>
</dbReference>
<proteinExistence type="predicted"/>
<feature type="region of interest" description="Disordered" evidence="1">
    <location>
        <begin position="20"/>
        <end position="59"/>
    </location>
</feature>
<evidence type="ECO:0000259" key="2">
    <source>
        <dbReference type="Pfam" id="PF13472"/>
    </source>
</evidence>
<sequence length="594" mass="62452">MKLKGYPTDGRPALSYLGAPTGSIVGTDRRPVDRIVSVPGKPGPPGKTGETGPKGDGLQVDGTVADSASLPPAANHPLEMWTTTLDSEFWLSDGSTWYMLNLRGPEGPQGERGEQGEKGDRGEQGIQGIQGDPGPPGTTSWTGITDKPSQFPPEAHDHGVADIPGLQEELDTKKDADGVWGIVAHYCETENDFQGQIDSKASLTQTEELVAKATIRPLSASYRPLQGFTNEITSTVTAGETASDIVAAWNSTGKFRIVGAQLKPFSLDPSQGVNANVGLDEVPVGNTIGVEFWSNATTIRVLMFNVDRLDMWAVVDDQRITRGFTHANFANNMLTWTLTQQSAVWRKWRLGIPATSFKSIGINAGAQIVPTSKGFQLAVIGDSLTAGGIVTSNAVAPGVAGQISAGAVLGELAQETGLDIWRFGVIGTGYINPGSHGAAGPYGSPNRMNAFAQAPEMDAVAVWSSVNDKGNPPSAIVSAAEAVWESIKAARPNTPLIVIGPIGTGWSDPELDAMNDALRVAAQAHPDVHYYVDLRSNNFMSGAGKDGSPTGSGNSDVFVGVENHPTHIGSRYIAGHMARLLGTVPLPLSPSGSY</sequence>
<evidence type="ECO:0000313" key="4">
    <source>
        <dbReference type="Proteomes" id="UP000240247"/>
    </source>
</evidence>
<dbReference type="EMBL" id="MH020239">
    <property type="protein sequence ID" value="AVP42043.1"/>
    <property type="molecule type" value="Genomic_DNA"/>
</dbReference>
<dbReference type="InterPro" id="IPR008160">
    <property type="entry name" value="Collagen"/>
</dbReference>
<accession>A0A2P1N2C1</accession>
<organism evidence="3 4">
    <name type="scientific">Mycobacterium phage Naca</name>
    <dbReference type="NCBI Taxonomy" id="2126816"/>
    <lineage>
        <taxon>Viruses</taxon>
        <taxon>Duplodnaviria</taxon>
        <taxon>Heunggongvirae</taxon>
        <taxon>Uroviricota</taxon>
        <taxon>Caudoviricetes</taxon>
        <taxon>Benedictvirus</taxon>
        <taxon>Benedictvirus naca</taxon>
    </lineage>
</organism>
<dbReference type="Pfam" id="PF13472">
    <property type="entry name" value="Lipase_GDSL_2"/>
    <property type="match status" value="1"/>
</dbReference>
<dbReference type="SUPFAM" id="SSF52266">
    <property type="entry name" value="SGNH hydrolase"/>
    <property type="match status" value="1"/>
</dbReference>
<dbReference type="CDD" id="cd00229">
    <property type="entry name" value="SGNH_hydrolase"/>
    <property type="match status" value="1"/>
</dbReference>
<dbReference type="Pfam" id="PF01391">
    <property type="entry name" value="Collagen"/>
    <property type="match status" value="1"/>
</dbReference>
<dbReference type="PROSITE" id="PS01098">
    <property type="entry name" value="LIPASE_GDSL_SER"/>
    <property type="match status" value="1"/>
</dbReference>
<dbReference type="GO" id="GO:0006629">
    <property type="term" value="P:lipid metabolic process"/>
    <property type="evidence" value="ECO:0007669"/>
    <property type="project" value="InterPro"/>
</dbReference>
<dbReference type="Gene3D" id="3.40.50.1110">
    <property type="entry name" value="SGNH hydrolase"/>
    <property type="match status" value="1"/>
</dbReference>
<evidence type="ECO:0000256" key="1">
    <source>
        <dbReference type="SAM" id="MobiDB-lite"/>
    </source>
</evidence>
<dbReference type="InterPro" id="IPR013830">
    <property type="entry name" value="SGNH_hydro"/>
</dbReference>
<feature type="compositionally biased region" description="Basic and acidic residues" evidence="1">
    <location>
        <begin position="109"/>
        <end position="123"/>
    </location>
</feature>
<dbReference type="KEGG" id="vg:64868492"/>
<feature type="region of interest" description="Disordered" evidence="1">
    <location>
        <begin position="103"/>
        <end position="158"/>
    </location>
</feature>
<protein>
    <recommendedName>
        <fullName evidence="2">SGNH hydrolase-type esterase domain-containing protein</fullName>
    </recommendedName>
</protein>
<dbReference type="RefSeq" id="YP_010060629.1">
    <property type="nucleotide sequence ID" value="NC_054774.1"/>
</dbReference>
<dbReference type="Proteomes" id="UP000240247">
    <property type="component" value="Segment"/>
</dbReference>
<gene>
    <name evidence="3" type="primary">4</name>
    <name evidence="3" type="ORF">SEA_NACA_4</name>
</gene>
<feature type="domain" description="SGNH hydrolase-type esterase" evidence="2">
    <location>
        <begin position="379"/>
        <end position="570"/>
    </location>
</feature>
<reference evidence="3 4" key="1">
    <citation type="submission" date="2018-03" db="EMBL/GenBank/DDBJ databases">
        <authorList>
            <person name="Terres M."/>
            <person name="Themann A.P."/>
            <person name="Wright B."/>
            <person name="Martinez M."/>
            <person name="Segura A."/>
            <person name="Grajeda J.L."/>
            <person name="Navarro-Ohara M."/>
            <person name="Castillo P."/>
            <person name="Jaramillo A."/>
            <person name="Rastegari A."/>
            <person name="Lopez C."/>
            <person name="Santillana N."/>
            <person name="Rubio S."/>
            <person name="Salmon J."/>
            <person name="Rojas L."/>
            <person name="Covarrubias P."/>
            <person name="Torres M."/>
            <person name="Farran E."/>
            <person name="Urias E."/>
            <person name="Llano M."/>
            <person name="Rosas-Acosta G."/>
            <person name="Serrano M.G."/>
            <person name="Buck G."/>
            <person name="Lee V."/>
            <person name="Wang Y."/>
            <person name="Carvalho R."/>
            <person name="Voegtly L."/>
            <person name="Shi R."/>
            <person name="Duckworth R."/>
            <person name="Johnson A."/>
            <person name="Loviza R."/>
            <person name="Walstead R."/>
            <person name="Shah Z."/>
            <person name="Kiflezghi M."/>
            <person name="Wade K."/>
            <person name="Bowman C.A."/>
            <person name="Russell D.A."/>
            <person name="Pope W.H."/>
            <person name="Jacobs-Sera D."/>
            <person name="Hatfull G.F."/>
        </authorList>
    </citation>
    <scope>NUCLEOTIDE SEQUENCE [LARGE SCALE GENOMIC DNA]</scope>
</reference>
<keyword evidence="4" id="KW-1185">Reference proteome</keyword>
<name>A0A2P1N2C1_9CAUD</name>
<evidence type="ECO:0000313" key="3">
    <source>
        <dbReference type="EMBL" id="AVP42043.1"/>
    </source>
</evidence>
<dbReference type="InterPro" id="IPR036514">
    <property type="entry name" value="SGNH_hydro_sf"/>
</dbReference>
<dbReference type="GO" id="GO:0016298">
    <property type="term" value="F:lipase activity"/>
    <property type="evidence" value="ECO:0007669"/>
    <property type="project" value="InterPro"/>
</dbReference>
<dbReference type="GeneID" id="64868492"/>